<keyword evidence="3" id="KW-1185">Reference proteome</keyword>
<dbReference type="OrthoDB" id="152213at2"/>
<evidence type="ECO:0000313" key="3">
    <source>
        <dbReference type="Proteomes" id="UP000307943"/>
    </source>
</evidence>
<protein>
    <submittedName>
        <fullName evidence="2">DUF1405 domain-containing protein</fullName>
    </submittedName>
</protein>
<feature type="transmembrane region" description="Helical" evidence="1">
    <location>
        <begin position="36"/>
        <end position="57"/>
    </location>
</feature>
<evidence type="ECO:0000313" key="2">
    <source>
        <dbReference type="EMBL" id="TNJ63575.1"/>
    </source>
</evidence>
<feature type="transmembrane region" description="Helical" evidence="1">
    <location>
        <begin position="141"/>
        <end position="161"/>
    </location>
</feature>
<evidence type="ECO:0000256" key="1">
    <source>
        <dbReference type="SAM" id="Phobius"/>
    </source>
</evidence>
<keyword evidence="1" id="KW-0812">Transmembrane</keyword>
<feature type="transmembrane region" description="Helical" evidence="1">
    <location>
        <begin position="168"/>
        <end position="187"/>
    </location>
</feature>
<dbReference type="InterPro" id="IPR009845">
    <property type="entry name" value="DUF1405"/>
</dbReference>
<feature type="transmembrane region" description="Helical" evidence="1">
    <location>
        <begin position="102"/>
        <end position="121"/>
    </location>
</feature>
<proteinExistence type="predicted"/>
<keyword evidence="1" id="KW-1133">Transmembrane helix</keyword>
<feature type="transmembrane region" description="Helical" evidence="1">
    <location>
        <begin position="69"/>
        <end position="95"/>
    </location>
</feature>
<gene>
    <name evidence="2" type="ORF">FE784_25005</name>
</gene>
<dbReference type="Pfam" id="PF07187">
    <property type="entry name" value="DUF1405"/>
    <property type="match status" value="1"/>
</dbReference>
<dbReference type="EMBL" id="VDCQ01000041">
    <property type="protein sequence ID" value="TNJ63575.1"/>
    <property type="molecule type" value="Genomic_DNA"/>
</dbReference>
<accession>A0A5C4T481</accession>
<name>A0A5C4T481_9BACL</name>
<reference evidence="2 3" key="1">
    <citation type="submission" date="2019-05" db="EMBL/GenBank/DDBJ databases">
        <title>We sequenced the genome of Paenibacillus hemerocallicola KCTC 33185 for further insight into its adaptation and study the phylogeny of Paenibacillus.</title>
        <authorList>
            <person name="Narsing Rao M.P."/>
        </authorList>
    </citation>
    <scope>NUCLEOTIDE SEQUENCE [LARGE SCALE GENOMIC DNA]</scope>
    <source>
        <strain evidence="2 3">KCTC 33185</strain>
    </source>
</reference>
<keyword evidence="1" id="KW-0472">Membrane</keyword>
<organism evidence="2 3">
    <name type="scientific">Paenibacillus hemerocallicola</name>
    <dbReference type="NCBI Taxonomy" id="1172614"/>
    <lineage>
        <taxon>Bacteria</taxon>
        <taxon>Bacillati</taxon>
        <taxon>Bacillota</taxon>
        <taxon>Bacilli</taxon>
        <taxon>Bacillales</taxon>
        <taxon>Paenibacillaceae</taxon>
        <taxon>Paenibacillus</taxon>
    </lineage>
</organism>
<dbReference type="AlphaFoldDB" id="A0A5C4T481"/>
<dbReference type="PANTHER" id="PTHR40042:SF1">
    <property type="entry name" value="DUF1405 DOMAIN-CONTAINING PROTEIN"/>
    <property type="match status" value="1"/>
</dbReference>
<feature type="transmembrane region" description="Helical" evidence="1">
    <location>
        <begin position="199"/>
        <end position="223"/>
    </location>
</feature>
<sequence length="232" mass="26286">MTIRPDRIRRSGLSFKGGTGLPLLYWLNRVFLQNRAFLLALFAVNVLGTVYGYVWYWQQIVYTVDRMPAWLVLFVPDSPTASLWFTVSLGLILFAPKTLHSFGAGFIAALGAVSSVKYGVWAVAMNAAVAYQGEPLVWEEWMLIGSHLGMAVEALLFIGYFRVRAAHLLFALLLLFLNDWLDYHAYIYPWLRDILLDDLGAIELFTWTMTVVSTAIVALVIRWSKIGHPPIR</sequence>
<comment type="caution">
    <text evidence="2">The sequence shown here is derived from an EMBL/GenBank/DDBJ whole genome shotgun (WGS) entry which is preliminary data.</text>
</comment>
<dbReference type="Proteomes" id="UP000307943">
    <property type="component" value="Unassembled WGS sequence"/>
</dbReference>
<dbReference type="PANTHER" id="PTHR40042">
    <property type="entry name" value="HYPOTHETICAL MEMBRANE SPANNING PROTEIN"/>
    <property type="match status" value="1"/>
</dbReference>